<dbReference type="EMBL" id="CATOUU010001064">
    <property type="protein sequence ID" value="CAI9969891.1"/>
    <property type="molecule type" value="Genomic_DNA"/>
</dbReference>
<dbReference type="EMBL" id="CAXDID020000040">
    <property type="protein sequence ID" value="CAL5999930.1"/>
    <property type="molecule type" value="Genomic_DNA"/>
</dbReference>
<organism evidence="2">
    <name type="scientific">Hexamita inflata</name>
    <dbReference type="NCBI Taxonomy" id="28002"/>
    <lineage>
        <taxon>Eukaryota</taxon>
        <taxon>Metamonada</taxon>
        <taxon>Diplomonadida</taxon>
        <taxon>Hexamitidae</taxon>
        <taxon>Hexamitinae</taxon>
        <taxon>Hexamita</taxon>
    </lineage>
</organism>
<reference evidence="3 4" key="2">
    <citation type="submission" date="2024-07" db="EMBL/GenBank/DDBJ databases">
        <authorList>
            <person name="Akdeniz Z."/>
        </authorList>
    </citation>
    <scope>NUCLEOTIDE SEQUENCE [LARGE SCALE GENOMIC DNA]</scope>
</reference>
<sequence>MFPKHMTEPLIEMNAVGRKRLKSQYDDYMSQEFSRPDYESNTSNLDSSDELDSSVLNKPIQKPKQLTRLSTVKPINFFCKKFLPIFFMVMLSTLLIVFDYELCYISAESHSIVLNKSSTIPPQQKNQYYIGKTYASYLNNESDIVEIKKQQDGTQNAIYQTFILSMLVNYTQFENANRNTIFNKLLITNSSDQLKVTTTSPDRKRILLPQAWFSYQYWQSKGNYNNNTKDEQCSSLSSVNNNQTNIPLWIMNLNEAGRGRSGNGVCDNDYGLKLELPQDQFCYSSILIRQVQTSVEFNNSKYNGQIILDLHSLTSNITNMYFYGSNNIQTILPRIKTQQLNLIFENSTNKELKNNVTIKLYRPVNNCTEENVNEVTYNSQDKCKMDLYGVISNDMTLHYVQGIEYIDRFYINIQTEEKVQQIKNLTDTVIQVTTNNIAINIDFTEASNIKCKQTDNNSYQIECDKAHVIK</sequence>
<evidence type="ECO:0000313" key="2">
    <source>
        <dbReference type="EMBL" id="CAI9969891.1"/>
    </source>
</evidence>
<dbReference type="AlphaFoldDB" id="A0AA86R9L1"/>
<reference evidence="2" key="1">
    <citation type="submission" date="2023-06" db="EMBL/GenBank/DDBJ databases">
        <authorList>
            <person name="Kurt Z."/>
        </authorList>
    </citation>
    <scope>NUCLEOTIDE SEQUENCE</scope>
</reference>
<accession>A0AA86R9L1</accession>
<name>A0AA86R9L1_9EUKA</name>
<dbReference type="Proteomes" id="UP001642409">
    <property type="component" value="Unassembled WGS sequence"/>
</dbReference>
<proteinExistence type="predicted"/>
<keyword evidence="4" id="KW-1185">Reference proteome</keyword>
<gene>
    <name evidence="3" type="ORF">HINF_LOCUS16455</name>
    <name evidence="2" type="ORF">HINF_LOCUS57536</name>
</gene>
<evidence type="ECO:0000313" key="4">
    <source>
        <dbReference type="Proteomes" id="UP001642409"/>
    </source>
</evidence>
<protein>
    <submittedName>
        <fullName evidence="2">Uncharacterized protein</fullName>
    </submittedName>
</protein>
<comment type="caution">
    <text evidence="2">The sequence shown here is derived from an EMBL/GenBank/DDBJ whole genome shotgun (WGS) entry which is preliminary data.</text>
</comment>
<feature type="region of interest" description="Disordered" evidence="1">
    <location>
        <begin position="33"/>
        <end position="52"/>
    </location>
</feature>
<evidence type="ECO:0000313" key="3">
    <source>
        <dbReference type="EMBL" id="CAL5999930.1"/>
    </source>
</evidence>
<evidence type="ECO:0000256" key="1">
    <source>
        <dbReference type="SAM" id="MobiDB-lite"/>
    </source>
</evidence>